<protein>
    <submittedName>
        <fullName evidence="2">Uncharacterized protein</fullName>
    </submittedName>
</protein>
<evidence type="ECO:0000313" key="3">
    <source>
        <dbReference type="Proteomes" id="UP000095767"/>
    </source>
</evidence>
<accession>A0A1E5VZP5</accession>
<feature type="compositionally biased region" description="Basic and acidic residues" evidence="1">
    <location>
        <begin position="1"/>
        <end position="32"/>
    </location>
</feature>
<reference evidence="2 3" key="1">
    <citation type="submission" date="2016-09" db="EMBL/GenBank/DDBJ databases">
        <title>The draft genome of Dichanthelium oligosanthes: A C3 panicoid grass species.</title>
        <authorList>
            <person name="Studer A.J."/>
            <person name="Schnable J.C."/>
            <person name="Brutnell T.P."/>
        </authorList>
    </citation>
    <scope>NUCLEOTIDE SEQUENCE [LARGE SCALE GENOMIC DNA]</scope>
    <source>
        <strain evidence="3">cv. Kellogg 1175</strain>
        <tissue evidence="2">Leaf</tissue>
    </source>
</reference>
<comment type="caution">
    <text evidence="2">The sequence shown here is derived from an EMBL/GenBank/DDBJ whole genome shotgun (WGS) entry which is preliminary data.</text>
</comment>
<name>A0A1E5VZP5_9POAL</name>
<dbReference type="EMBL" id="LWDX02025269">
    <property type="protein sequence ID" value="OEL30594.1"/>
    <property type="molecule type" value="Genomic_DNA"/>
</dbReference>
<feature type="region of interest" description="Disordered" evidence="1">
    <location>
        <begin position="1"/>
        <end position="82"/>
    </location>
</feature>
<sequence length="82" mass="8677">MDRAHARVAEGVEGRRADRRQGAVDPLRKEGPAIEGTAAPLVPIHRRRRPDTHVAGGSGAGGAEVSGVDGDQAVERCRGRHH</sequence>
<feature type="compositionally biased region" description="Basic and acidic residues" evidence="1">
    <location>
        <begin position="73"/>
        <end position="82"/>
    </location>
</feature>
<evidence type="ECO:0000256" key="1">
    <source>
        <dbReference type="SAM" id="MobiDB-lite"/>
    </source>
</evidence>
<keyword evidence="3" id="KW-1185">Reference proteome</keyword>
<gene>
    <name evidence="2" type="ORF">BAE44_0008387</name>
</gene>
<evidence type="ECO:0000313" key="2">
    <source>
        <dbReference type="EMBL" id="OEL30594.1"/>
    </source>
</evidence>
<dbReference type="AlphaFoldDB" id="A0A1E5VZP5"/>
<proteinExistence type="predicted"/>
<dbReference type="Proteomes" id="UP000095767">
    <property type="component" value="Unassembled WGS sequence"/>
</dbReference>
<organism evidence="2 3">
    <name type="scientific">Dichanthelium oligosanthes</name>
    <dbReference type="NCBI Taxonomy" id="888268"/>
    <lineage>
        <taxon>Eukaryota</taxon>
        <taxon>Viridiplantae</taxon>
        <taxon>Streptophyta</taxon>
        <taxon>Embryophyta</taxon>
        <taxon>Tracheophyta</taxon>
        <taxon>Spermatophyta</taxon>
        <taxon>Magnoliopsida</taxon>
        <taxon>Liliopsida</taxon>
        <taxon>Poales</taxon>
        <taxon>Poaceae</taxon>
        <taxon>PACMAD clade</taxon>
        <taxon>Panicoideae</taxon>
        <taxon>Panicodae</taxon>
        <taxon>Paniceae</taxon>
        <taxon>Dichantheliinae</taxon>
        <taxon>Dichanthelium</taxon>
    </lineage>
</organism>